<reference evidence="1 2" key="1">
    <citation type="submission" date="2019-03" db="EMBL/GenBank/DDBJ databases">
        <authorList>
            <person name="Jensen L."/>
            <person name="Storgaard J."/>
            <person name="Sulaj E."/>
            <person name="Schramm A."/>
            <person name="Marshall I.P.G."/>
        </authorList>
    </citation>
    <scope>NUCLEOTIDE SEQUENCE [LARGE SCALE GENOMIC DNA]</scope>
    <source>
        <strain evidence="1 2">2017H2G3</strain>
    </source>
</reference>
<evidence type="ECO:0008006" key="3">
    <source>
        <dbReference type="Google" id="ProtNLM"/>
    </source>
</evidence>
<sequence length="198" mass="23841">MEMSKEERYGQLVLTNILSCVWLGEWDRYEEIFRNMDKELIKNFPFHTYYRREEVSLWYENHFLIPGDYFVSPYFSSYIKKGHDEHEERKKDLLCLIGLYEKIGFLYPLEKEIYPDHFGCITAFLSSVIQESIKADAEKDEEYKSKLTELNHYIIGRYIFPILQVLKKNAEPKIKHPFFKEFLNFYIQIMTEEIGNAA</sequence>
<dbReference type="STRING" id="1742358.GCA_001439605_03326"/>
<protein>
    <recommendedName>
        <fullName evidence="3">Nitrate reductase delta subunit</fullName>
    </recommendedName>
</protein>
<evidence type="ECO:0000313" key="2">
    <source>
        <dbReference type="Proteomes" id="UP000293846"/>
    </source>
</evidence>
<dbReference type="RefSeq" id="WP_131236109.1">
    <property type="nucleotide sequence ID" value="NZ_CP183326.1"/>
</dbReference>
<proteinExistence type="predicted"/>
<accession>A0A4R1B435</accession>
<dbReference type="EMBL" id="SJTH01000003">
    <property type="protein sequence ID" value="TCJ05802.1"/>
    <property type="molecule type" value="Genomic_DNA"/>
</dbReference>
<dbReference type="Proteomes" id="UP000293846">
    <property type="component" value="Unassembled WGS sequence"/>
</dbReference>
<dbReference type="InterPro" id="IPR036411">
    <property type="entry name" value="TorD-like_sf"/>
</dbReference>
<dbReference type="Pfam" id="PF02613">
    <property type="entry name" value="Nitrate_red_del"/>
    <property type="match status" value="1"/>
</dbReference>
<dbReference type="OrthoDB" id="2829748at2"/>
<comment type="caution">
    <text evidence="1">The sequence shown here is derived from an EMBL/GenBank/DDBJ whole genome shotgun (WGS) entry which is preliminary data.</text>
</comment>
<dbReference type="InterPro" id="IPR020945">
    <property type="entry name" value="DMSO/NO3_reduct_chaperone"/>
</dbReference>
<organism evidence="1 2">
    <name type="scientific">Cytobacillus praedii</name>
    <dbReference type="NCBI Taxonomy" id="1742358"/>
    <lineage>
        <taxon>Bacteria</taxon>
        <taxon>Bacillati</taxon>
        <taxon>Bacillota</taxon>
        <taxon>Bacilli</taxon>
        <taxon>Bacillales</taxon>
        <taxon>Bacillaceae</taxon>
        <taxon>Cytobacillus</taxon>
    </lineage>
</organism>
<keyword evidence="2" id="KW-1185">Reference proteome</keyword>
<name>A0A4R1B435_9BACI</name>
<dbReference type="AlphaFoldDB" id="A0A4R1B435"/>
<dbReference type="SUPFAM" id="SSF89155">
    <property type="entry name" value="TorD-like"/>
    <property type="match status" value="1"/>
</dbReference>
<dbReference type="Gene3D" id="1.10.3480.10">
    <property type="entry name" value="TorD-like"/>
    <property type="match status" value="1"/>
</dbReference>
<gene>
    <name evidence="1" type="ORF">E0Y62_03780</name>
</gene>
<evidence type="ECO:0000313" key="1">
    <source>
        <dbReference type="EMBL" id="TCJ05802.1"/>
    </source>
</evidence>